<protein>
    <recommendedName>
        <fullName evidence="8">Protoheme IX farnesyltransferase</fullName>
        <ecNumber evidence="8">2.5.1.141</ecNumber>
    </recommendedName>
    <alternativeName>
        <fullName evidence="8">Heme B farnesyltransferase</fullName>
    </alternativeName>
    <alternativeName>
        <fullName evidence="8">Heme O synthase</fullName>
    </alternativeName>
</protein>
<evidence type="ECO:0000256" key="7">
    <source>
        <dbReference type="ARBA" id="ARBA00047690"/>
    </source>
</evidence>
<proteinExistence type="inferred from homology"/>
<keyword evidence="5 8" id="KW-0350">Heme biosynthesis</keyword>
<organism evidence="9 10">
    <name type="scientific">Candidatus Schekmanbacteria bacterium GWA2_38_11</name>
    <dbReference type="NCBI Taxonomy" id="1817876"/>
    <lineage>
        <taxon>Bacteria</taxon>
        <taxon>Candidatus Schekmaniibacteriota</taxon>
    </lineage>
</organism>
<feature type="transmembrane region" description="Helical" evidence="8">
    <location>
        <begin position="57"/>
        <end position="77"/>
    </location>
</feature>
<feature type="transmembrane region" description="Helical" evidence="8">
    <location>
        <begin position="105"/>
        <end position="138"/>
    </location>
</feature>
<dbReference type="Gene3D" id="1.10.357.140">
    <property type="entry name" value="UbiA prenyltransferase"/>
    <property type="match status" value="1"/>
</dbReference>
<dbReference type="GO" id="GO:0006784">
    <property type="term" value="P:heme A biosynthetic process"/>
    <property type="evidence" value="ECO:0007669"/>
    <property type="project" value="TreeGrafter"/>
</dbReference>
<comment type="similarity">
    <text evidence="8">Belongs to the UbiA prenyltransferase family. Protoheme IX farnesyltransferase subfamily.</text>
</comment>
<evidence type="ECO:0000313" key="9">
    <source>
        <dbReference type="EMBL" id="OGL39861.1"/>
    </source>
</evidence>
<dbReference type="EMBL" id="MGDB01000111">
    <property type="protein sequence ID" value="OGL39861.1"/>
    <property type="molecule type" value="Genomic_DNA"/>
</dbReference>
<keyword evidence="2 8" id="KW-0808">Transferase</keyword>
<dbReference type="PROSITE" id="PS00943">
    <property type="entry name" value="UBIA"/>
    <property type="match status" value="1"/>
</dbReference>
<dbReference type="InterPro" id="IPR000537">
    <property type="entry name" value="UbiA_prenyltransferase"/>
</dbReference>
<feature type="transmembrane region" description="Helical" evidence="8">
    <location>
        <begin position="280"/>
        <end position="300"/>
    </location>
</feature>
<comment type="function">
    <text evidence="8">Converts heme B (protoheme IX) to heme O by substitution of the vinyl group on carbon 2 of heme B porphyrin ring with a hydroxyethyl farnesyl side group.</text>
</comment>
<feature type="transmembrane region" description="Helical" evidence="8">
    <location>
        <begin position="182"/>
        <end position="202"/>
    </location>
</feature>
<gene>
    <name evidence="8" type="primary">ctaB</name>
    <name evidence="9" type="ORF">A2042_03460</name>
</gene>
<dbReference type="InterPro" id="IPR044878">
    <property type="entry name" value="UbiA_sf"/>
</dbReference>
<evidence type="ECO:0000256" key="8">
    <source>
        <dbReference type="HAMAP-Rule" id="MF_00154"/>
    </source>
</evidence>
<dbReference type="PANTHER" id="PTHR43448">
    <property type="entry name" value="PROTOHEME IX FARNESYLTRANSFERASE, MITOCHONDRIAL"/>
    <property type="match status" value="1"/>
</dbReference>
<evidence type="ECO:0000256" key="5">
    <source>
        <dbReference type="ARBA" id="ARBA00023133"/>
    </source>
</evidence>
<comment type="subcellular location">
    <subcellularLocation>
        <location evidence="8">Cell membrane</location>
        <topology evidence="8">Multi-pass membrane protein</topology>
    </subcellularLocation>
    <subcellularLocation>
        <location evidence="1">Membrane</location>
        <topology evidence="1">Multi-pass membrane protein</topology>
    </subcellularLocation>
</comment>
<feature type="transmembrane region" description="Helical" evidence="8">
    <location>
        <begin position="150"/>
        <end position="170"/>
    </location>
</feature>
<feature type="transmembrane region" description="Helical" evidence="8">
    <location>
        <begin position="32"/>
        <end position="50"/>
    </location>
</feature>
<dbReference type="Proteomes" id="UP000178526">
    <property type="component" value="Unassembled WGS sequence"/>
</dbReference>
<dbReference type="HAMAP" id="MF_00154">
    <property type="entry name" value="CyoE_CtaB"/>
    <property type="match status" value="1"/>
</dbReference>
<dbReference type="InterPro" id="IPR030470">
    <property type="entry name" value="UbiA_prenylTrfase_CS"/>
</dbReference>
<keyword evidence="4 8" id="KW-1133">Transmembrane helix</keyword>
<comment type="pathway">
    <text evidence="8">Porphyrin-containing compound metabolism; heme O biosynthesis; heme O from protoheme: step 1/1.</text>
</comment>
<feature type="transmembrane region" description="Helical" evidence="8">
    <location>
        <begin position="250"/>
        <end position="268"/>
    </location>
</feature>
<dbReference type="AlphaFoldDB" id="A0A1F7REL7"/>
<keyword evidence="8" id="KW-1003">Cell membrane</keyword>
<dbReference type="PANTHER" id="PTHR43448:SF2">
    <property type="entry name" value="PROTOHEME IX FARNESYLTRANSFERASE, MITOCHONDRIAL"/>
    <property type="match status" value="1"/>
</dbReference>
<dbReference type="GO" id="GO:0005886">
    <property type="term" value="C:plasma membrane"/>
    <property type="evidence" value="ECO:0007669"/>
    <property type="project" value="UniProtKB-SubCell"/>
</dbReference>
<feature type="transmembrane region" description="Helical" evidence="8">
    <location>
        <begin position="223"/>
        <end position="244"/>
    </location>
</feature>
<evidence type="ECO:0000313" key="10">
    <source>
        <dbReference type="Proteomes" id="UP000178526"/>
    </source>
</evidence>
<evidence type="ECO:0000256" key="4">
    <source>
        <dbReference type="ARBA" id="ARBA00022989"/>
    </source>
</evidence>
<comment type="catalytic activity">
    <reaction evidence="7 8">
        <text>heme b + (2E,6E)-farnesyl diphosphate + H2O = Fe(II)-heme o + diphosphate</text>
        <dbReference type="Rhea" id="RHEA:28070"/>
        <dbReference type="ChEBI" id="CHEBI:15377"/>
        <dbReference type="ChEBI" id="CHEBI:33019"/>
        <dbReference type="ChEBI" id="CHEBI:60344"/>
        <dbReference type="ChEBI" id="CHEBI:60530"/>
        <dbReference type="ChEBI" id="CHEBI:175763"/>
        <dbReference type="EC" id="2.5.1.141"/>
    </reaction>
</comment>
<comment type="miscellaneous">
    <text evidence="8">Carbon 2 of the heme B porphyrin ring is defined according to the Fischer nomenclature.</text>
</comment>
<dbReference type="InterPro" id="IPR006369">
    <property type="entry name" value="Protohaem_IX_farnesylTrfase"/>
</dbReference>
<evidence type="ECO:0000256" key="1">
    <source>
        <dbReference type="ARBA" id="ARBA00004141"/>
    </source>
</evidence>
<dbReference type="Pfam" id="PF01040">
    <property type="entry name" value="UbiA"/>
    <property type="match status" value="1"/>
</dbReference>
<name>A0A1F7REL7_9BACT</name>
<dbReference type="GO" id="GO:0048034">
    <property type="term" value="P:heme O biosynthetic process"/>
    <property type="evidence" value="ECO:0007669"/>
    <property type="project" value="UniProtKB-UniRule"/>
</dbReference>
<keyword evidence="6 8" id="KW-0472">Membrane</keyword>
<comment type="caution">
    <text evidence="9">The sequence shown here is derived from an EMBL/GenBank/DDBJ whole genome shotgun (WGS) entry which is preliminary data.</text>
</comment>
<reference evidence="9 10" key="1">
    <citation type="journal article" date="2016" name="Nat. Commun.">
        <title>Thousands of microbial genomes shed light on interconnected biogeochemical processes in an aquifer system.</title>
        <authorList>
            <person name="Anantharaman K."/>
            <person name="Brown C.T."/>
            <person name="Hug L.A."/>
            <person name="Sharon I."/>
            <person name="Castelle C.J."/>
            <person name="Probst A.J."/>
            <person name="Thomas B.C."/>
            <person name="Singh A."/>
            <person name="Wilkins M.J."/>
            <person name="Karaoz U."/>
            <person name="Brodie E.L."/>
            <person name="Williams K.H."/>
            <person name="Hubbard S.S."/>
            <person name="Banfield J.F."/>
        </authorList>
    </citation>
    <scope>NUCLEOTIDE SEQUENCE [LARGE SCALE GENOMIC DNA]</scope>
</reference>
<evidence type="ECO:0000256" key="6">
    <source>
        <dbReference type="ARBA" id="ARBA00023136"/>
    </source>
</evidence>
<evidence type="ECO:0000256" key="3">
    <source>
        <dbReference type="ARBA" id="ARBA00022692"/>
    </source>
</evidence>
<dbReference type="EC" id="2.5.1.141" evidence="8"/>
<dbReference type="GO" id="GO:0008495">
    <property type="term" value="F:protoheme IX farnesyltransferase activity"/>
    <property type="evidence" value="ECO:0007669"/>
    <property type="project" value="UniProtKB-UniRule"/>
</dbReference>
<sequence>MVWERRKEDEIVTRQRKIQGMGFKILFELTKFRIVLLITLSTATGFILAADELSARILVPVFGIFLLVSGSSALNQYQEWKTDALMERTKLRPIPSGKIKPFNALFISLLFLLSGFLVLFFGTNLIALALSLFAVLWYNGFYTYFKKINAFAVIPGSLIGAIAPAVGWVAGSGSVFEPQILVIAFFFFIWQVPHFWLLLITYGKDYEKAGLPSLTRTFTTEQLTRIIFIWILATAVSTLLIPLYGVVNSFPVNICLIGLALWLAWSATKLLKSRYNEFSFRFTFIEINIYALLVITLLFAEKLFNPGYY</sequence>
<dbReference type="UniPathway" id="UPA00834">
    <property type="reaction ID" value="UER00712"/>
</dbReference>
<keyword evidence="3 8" id="KW-0812">Transmembrane</keyword>
<dbReference type="CDD" id="cd13957">
    <property type="entry name" value="PT_UbiA_Cox10"/>
    <property type="match status" value="1"/>
</dbReference>
<accession>A0A1F7REL7</accession>
<evidence type="ECO:0000256" key="2">
    <source>
        <dbReference type="ARBA" id="ARBA00022679"/>
    </source>
</evidence>